<organism evidence="1 2">
    <name type="scientific">Myodes glareolus</name>
    <name type="common">Bank vole</name>
    <name type="synonym">Clethrionomys glareolus</name>
    <dbReference type="NCBI Taxonomy" id="447135"/>
    <lineage>
        <taxon>Eukaryota</taxon>
        <taxon>Metazoa</taxon>
        <taxon>Chordata</taxon>
        <taxon>Craniata</taxon>
        <taxon>Vertebrata</taxon>
        <taxon>Euteleostomi</taxon>
        <taxon>Mammalia</taxon>
        <taxon>Eutheria</taxon>
        <taxon>Euarchontoglires</taxon>
        <taxon>Glires</taxon>
        <taxon>Rodentia</taxon>
        <taxon>Myomorpha</taxon>
        <taxon>Muroidea</taxon>
        <taxon>Cricetidae</taxon>
        <taxon>Arvicolinae</taxon>
        <taxon>Myodes</taxon>
    </lineage>
</organism>
<keyword evidence="2" id="KW-1185">Reference proteome</keyword>
<evidence type="ECO:0000313" key="1">
    <source>
        <dbReference type="EMBL" id="KAK7819722.1"/>
    </source>
</evidence>
<gene>
    <name evidence="1" type="ORF">U0070_012328</name>
</gene>
<proteinExistence type="predicted"/>
<sequence>MEPAFDGPRADNLGVWLPAEETTGAVLLVPRGPLGTDMCLTTSLVVTECSGQRASSYLWMGIPDLRKQTEERSRLECSLPNLDLSIWSAFLI</sequence>
<accession>A0AAW0IZD5</accession>
<name>A0AAW0IZD5_MYOGA</name>
<dbReference type="EMBL" id="JBBHLL010000077">
    <property type="protein sequence ID" value="KAK7819722.1"/>
    <property type="molecule type" value="Genomic_DNA"/>
</dbReference>
<dbReference type="AlphaFoldDB" id="A0AAW0IZD5"/>
<comment type="caution">
    <text evidence="1">The sequence shown here is derived from an EMBL/GenBank/DDBJ whole genome shotgun (WGS) entry which is preliminary data.</text>
</comment>
<protein>
    <submittedName>
        <fullName evidence="1">Uncharacterized protein</fullName>
    </submittedName>
</protein>
<evidence type="ECO:0000313" key="2">
    <source>
        <dbReference type="Proteomes" id="UP001488838"/>
    </source>
</evidence>
<reference evidence="1 2" key="1">
    <citation type="journal article" date="2023" name="bioRxiv">
        <title>Conserved and derived expression patterns and positive selection on dental genes reveal complex evolutionary context of ever-growing rodent molars.</title>
        <authorList>
            <person name="Calamari Z.T."/>
            <person name="Song A."/>
            <person name="Cohen E."/>
            <person name="Akter M."/>
            <person name="Roy R.D."/>
            <person name="Hallikas O."/>
            <person name="Christensen M.M."/>
            <person name="Li P."/>
            <person name="Marangoni P."/>
            <person name="Jernvall J."/>
            <person name="Klein O.D."/>
        </authorList>
    </citation>
    <scope>NUCLEOTIDE SEQUENCE [LARGE SCALE GENOMIC DNA]</scope>
    <source>
        <strain evidence="1">V071</strain>
    </source>
</reference>
<dbReference type="Proteomes" id="UP001488838">
    <property type="component" value="Unassembled WGS sequence"/>
</dbReference>